<dbReference type="Pfam" id="PF20414">
    <property type="entry name" value="DUF6698"/>
    <property type="match status" value="1"/>
</dbReference>
<sequence length="389" mass="43791">MSQVEGGSQPSATPEASKSAATSLAATSSAVVTSDSAQQRQKIALLEEKLQVLESGHWLTMIATGRETNYFMSQGRAIRRTVSLFDNVEDLITENDRRCDNGDDEVTIDQDHLQMGYIILNNFLPWFHPKCSAMEYEDSVQMLKKLRQGADSARGDDTSKLKSLVPDWVNCAFKPNPPVDHEDKYSRGFVNDTCGKLLCPTELDWNNPTIRAGIRDRTDGYIVTEMSWPTFLYERYTADENNLEEGLFKSALLVQAFKSIFTSPSSAKEIDSEGDGADIIENNRHAKRQFSGKKVKTHLRFALSSVTSWCSVDGDFDYVQFWYHIVDFFEKAPGRVAQQKVDRLLAWWTRKVFGTSHCAELSDAAKSSMSVNALARQRVQEDDALFDSE</sequence>
<reference evidence="2" key="1">
    <citation type="journal article" date="2020" name="New Phytol.">
        <title>Comparative genomics reveals dynamic genome evolution in host specialist ectomycorrhizal fungi.</title>
        <authorList>
            <person name="Lofgren L.A."/>
            <person name="Nguyen N.H."/>
            <person name="Vilgalys R."/>
            <person name="Ruytinx J."/>
            <person name="Liao H.L."/>
            <person name="Branco S."/>
            <person name="Kuo A."/>
            <person name="LaButti K."/>
            <person name="Lipzen A."/>
            <person name="Andreopoulos W."/>
            <person name="Pangilinan J."/>
            <person name="Riley R."/>
            <person name="Hundley H."/>
            <person name="Na H."/>
            <person name="Barry K."/>
            <person name="Grigoriev I.V."/>
            <person name="Stajich J.E."/>
            <person name="Kennedy P.G."/>
        </authorList>
    </citation>
    <scope>NUCLEOTIDE SEQUENCE</scope>
    <source>
        <strain evidence="2">FC423</strain>
    </source>
</reference>
<protein>
    <submittedName>
        <fullName evidence="2">Uncharacterized protein</fullName>
    </submittedName>
</protein>
<evidence type="ECO:0000256" key="1">
    <source>
        <dbReference type="SAM" id="MobiDB-lite"/>
    </source>
</evidence>
<organism evidence="2 3">
    <name type="scientific">Suillus discolor</name>
    <dbReference type="NCBI Taxonomy" id="1912936"/>
    <lineage>
        <taxon>Eukaryota</taxon>
        <taxon>Fungi</taxon>
        <taxon>Dikarya</taxon>
        <taxon>Basidiomycota</taxon>
        <taxon>Agaricomycotina</taxon>
        <taxon>Agaricomycetes</taxon>
        <taxon>Agaricomycetidae</taxon>
        <taxon>Boletales</taxon>
        <taxon>Suillineae</taxon>
        <taxon>Suillaceae</taxon>
        <taxon>Suillus</taxon>
    </lineage>
</organism>
<evidence type="ECO:0000313" key="3">
    <source>
        <dbReference type="Proteomes" id="UP000823399"/>
    </source>
</evidence>
<keyword evidence="3" id="KW-1185">Reference proteome</keyword>
<dbReference type="GeneID" id="64694299"/>
<dbReference type="AlphaFoldDB" id="A0A9P7JM41"/>
<proteinExistence type="predicted"/>
<gene>
    <name evidence="2" type="ORF">F5147DRAFT_587901</name>
</gene>
<dbReference type="InterPro" id="IPR046521">
    <property type="entry name" value="DUF6698"/>
</dbReference>
<dbReference type="EMBL" id="JABBWM010000127">
    <property type="protein sequence ID" value="KAG2087907.1"/>
    <property type="molecule type" value="Genomic_DNA"/>
</dbReference>
<dbReference type="Proteomes" id="UP000823399">
    <property type="component" value="Unassembled WGS sequence"/>
</dbReference>
<dbReference type="RefSeq" id="XP_041285371.1">
    <property type="nucleotide sequence ID" value="XM_041432040.1"/>
</dbReference>
<evidence type="ECO:0000313" key="2">
    <source>
        <dbReference type="EMBL" id="KAG2087907.1"/>
    </source>
</evidence>
<name>A0A9P7JM41_9AGAM</name>
<feature type="compositionally biased region" description="Polar residues" evidence="1">
    <location>
        <begin position="1"/>
        <end position="14"/>
    </location>
</feature>
<comment type="caution">
    <text evidence="2">The sequence shown here is derived from an EMBL/GenBank/DDBJ whole genome shotgun (WGS) entry which is preliminary data.</text>
</comment>
<feature type="region of interest" description="Disordered" evidence="1">
    <location>
        <begin position="1"/>
        <end position="21"/>
    </location>
</feature>
<accession>A0A9P7JM41</accession>
<dbReference type="OrthoDB" id="2662502at2759"/>